<feature type="transmembrane region" description="Helical" evidence="1">
    <location>
        <begin position="176"/>
        <end position="197"/>
    </location>
</feature>
<dbReference type="OrthoDB" id="441172at2759"/>
<feature type="transmembrane region" description="Helical" evidence="1">
    <location>
        <begin position="261"/>
        <end position="281"/>
    </location>
</feature>
<keyword evidence="1" id="KW-0812">Transmembrane</keyword>
<feature type="transmembrane region" description="Helical" evidence="1">
    <location>
        <begin position="65"/>
        <end position="82"/>
    </location>
</feature>
<feature type="transmembrane region" description="Helical" evidence="1">
    <location>
        <begin position="37"/>
        <end position="59"/>
    </location>
</feature>
<feature type="transmembrane region" description="Helical" evidence="1">
    <location>
        <begin position="316"/>
        <end position="335"/>
    </location>
</feature>
<reference evidence="2 3" key="1">
    <citation type="journal article" date="2018" name="MBio">
        <title>Comparative Genomics Reveals the Core Gene Toolbox for the Fungus-Insect Symbiosis.</title>
        <authorList>
            <person name="Wang Y."/>
            <person name="Stata M."/>
            <person name="Wang W."/>
            <person name="Stajich J.E."/>
            <person name="White M.M."/>
            <person name="Moncalvo J.M."/>
        </authorList>
    </citation>
    <scope>NUCLEOTIDE SEQUENCE [LARGE SCALE GENOMIC DNA]</scope>
    <source>
        <strain evidence="2 3">AUS-77-4</strain>
    </source>
</reference>
<evidence type="ECO:0000313" key="2">
    <source>
        <dbReference type="EMBL" id="PVU99436.1"/>
    </source>
</evidence>
<sequence>MDFEIDLMISNLKAQFQTTMHFPLKISKMRPYYYHNILSLVFGVLLIICFLVIILNLILNSQSNIGLAIFFYILGLNLFVMTRQHLYNIRRLYLNTKYDIQILVLESTSYKTFNRRSFMNWVQISILVMEFFQLASFPAKEMLNYKGTFGQSMVNNPILVTLQNFENSISWRFFHVQFWVFFSLVFILLCFFSIAIYTNKFWKVIKYMVPIISLLYLPVLALFLSSVGCLEKLNPNSKNNSVLIKCDIPGINKNLYTAAALAAYTVGYSMFTLVVTTFDNLPIKGDIQYKSMGTAFIKNMSMLMSINSLLVSDQLYYYRTVVLTVVILSMLCFNLRAQPSYYACNNGDK</sequence>
<keyword evidence="1" id="KW-0472">Membrane</keyword>
<dbReference type="Proteomes" id="UP000245699">
    <property type="component" value="Unassembled WGS sequence"/>
</dbReference>
<dbReference type="EMBL" id="MBFT01000036">
    <property type="protein sequence ID" value="PVU99436.1"/>
    <property type="molecule type" value="Genomic_DNA"/>
</dbReference>
<dbReference type="AlphaFoldDB" id="A0A2T9Z4H3"/>
<feature type="transmembrane region" description="Helical" evidence="1">
    <location>
        <begin position="204"/>
        <end position="224"/>
    </location>
</feature>
<gene>
    <name evidence="2" type="ORF">BB559_000712</name>
</gene>
<organism evidence="2 3">
    <name type="scientific">Furculomyces boomerangus</name>
    <dbReference type="NCBI Taxonomy" id="61424"/>
    <lineage>
        <taxon>Eukaryota</taxon>
        <taxon>Fungi</taxon>
        <taxon>Fungi incertae sedis</taxon>
        <taxon>Zoopagomycota</taxon>
        <taxon>Kickxellomycotina</taxon>
        <taxon>Harpellomycetes</taxon>
        <taxon>Harpellales</taxon>
        <taxon>Harpellaceae</taxon>
        <taxon>Furculomyces</taxon>
    </lineage>
</organism>
<comment type="caution">
    <text evidence="2">The sequence shown here is derived from an EMBL/GenBank/DDBJ whole genome shotgun (WGS) entry which is preliminary data.</text>
</comment>
<proteinExistence type="predicted"/>
<keyword evidence="1" id="KW-1133">Transmembrane helix</keyword>
<evidence type="ECO:0000256" key="1">
    <source>
        <dbReference type="SAM" id="Phobius"/>
    </source>
</evidence>
<evidence type="ECO:0000313" key="3">
    <source>
        <dbReference type="Proteomes" id="UP000245699"/>
    </source>
</evidence>
<protein>
    <submittedName>
        <fullName evidence="2">Uncharacterized protein</fullName>
    </submittedName>
</protein>
<keyword evidence="3" id="KW-1185">Reference proteome</keyword>
<name>A0A2T9Z4H3_9FUNG</name>
<accession>A0A2T9Z4H3</accession>